<dbReference type="SMART" id="SM00154">
    <property type="entry name" value="ZnF_AN1"/>
    <property type="match status" value="1"/>
</dbReference>
<evidence type="ECO:0000313" key="10">
    <source>
        <dbReference type="Proteomes" id="UP001552299"/>
    </source>
</evidence>
<dbReference type="InterPro" id="IPR035896">
    <property type="entry name" value="AN1-like_Znf"/>
</dbReference>
<keyword evidence="2" id="KW-0479">Metal-binding</keyword>
<keyword evidence="5" id="KW-0346">Stress response</keyword>
<accession>A0ABD0U0P1</accession>
<evidence type="ECO:0000256" key="3">
    <source>
        <dbReference type="ARBA" id="ARBA00022771"/>
    </source>
</evidence>
<evidence type="ECO:0000259" key="8">
    <source>
        <dbReference type="PROSITE" id="PS51039"/>
    </source>
</evidence>
<evidence type="ECO:0008006" key="11">
    <source>
        <dbReference type="Google" id="ProtNLM"/>
    </source>
</evidence>
<comment type="caution">
    <text evidence="9">The sequence shown here is derived from an EMBL/GenBank/DDBJ whole genome shotgun (WGS) entry which is preliminary data.</text>
</comment>
<dbReference type="AlphaFoldDB" id="A0ABD0U0P1"/>
<dbReference type="Proteomes" id="UP001552299">
    <property type="component" value="Unassembled WGS sequence"/>
</dbReference>
<dbReference type="PANTHER" id="PTHR10634:SF67">
    <property type="entry name" value="AN1-TYPE ZINC FINGER PROTEIN 3"/>
    <property type="match status" value="1"/>
</dbReference>
<dbReference type="InterPro" id="IPR050652">
    <property type="entry name" value="AN1_A20_ZnFinger"/>
</dbReference>
<dbReference type="Gene3D" id="4.10.1110.10">
    <property type="entry name" value="AN1-like Zinc finger"/>
    <property type="match status" value="1"/>
</dbReference>
<keyword evidence="3 6" id="KW-0863">Zinc-finger</keyword>
<comment type="function">
    <text evidence="1">May be involved in environmental stress response.</text>
</comment>
<reference evidence="9 10" key="1">
    <citation type="journal article" date="2024" name="Plant Biotechnol. J.">
        <title>Dendrobium thyrsiflorum genome and its molecular insights into genes involved in important horticultural traits.</title>
        <authorList>
            <person name="Chen B."/>
            <person name="Wang J.Y."/>
            <person name="Zheng P.J."/>
            <person name="Li K.L."/>
            <person name="Liang Y.M."/>
            <person name="Chen X.F."/>
            <person name="Zhang C."/>
            <person name="Zhao X."/>
            <person name="He X."/>
            <person name="Zhang G.Q."/>
            <person name="Liu Z.J."/>
            <person name="Xu Q."/>
        </authorList>
    </citation>
    <scope>NUCLEOTIDE SEQUENCE [LARGE SCALE GENOMIC DNA]</scope>
    <source>
        <strain evidence="9">GZMU011</strain>
    </source>
</reference>
<dbReference type="Pfam" id="PF01428">
    <property type="entry name" value="zf-AN1"/>
    <property type="match status" value="1"/>
</dbReference>
<feature type="domain" description="AN1-type" evidence="8">
    <location>
        <begin position="112"/>
        <end position="158"/>
    </location>
</feature>
<sequence>MKRERRLQLLSSSNLEKMAEEQPCPEGQRCQEGLRCANNCGFFGSSATLNLCSKCYGDHLKAQEALLAVEKSIIAASSSSSETAFWSSSPSSDAAVAAPDSAIGVADVIGEAEGPMRCSACQKKVGLIRFKCRCGSTYCGAHRYPEQHACCFDFKSAGRDAIARCNPLIKAKKLDKI</sequence>
<dbReference type="Pfam" id="PF01754">
    <property type="entry name" value="zf-A20"/>
    <property type="match status" value="1"/>
</dbReference>
<evidence type="ECO:0000256" key="5">
    <source>
        <dbReference type="ARBA" id="ARBA00023016"/>
    </source>
</evidence>
<evidence type="ECO:0000256" key="4">
    <source>
        <dbReference type="ARBA" id="ARBA00022833"/>
    </source>
</evidence>
<dbReference type="GO" id="GO:0008270">
    <property type="term" value="F:zinc ion binding"/>
    <property type="evidence" value="ECO:0007669"/>
    <property type="project" value="UniProtKB-KW"/>
</dbReference>
<name>A0ABD0U0P1_DENTH</name>
<dbReference type="Gene3D" id="1.20.5.4770">
    <property type="match status" value="1"/>
</dbReference>
<keyword evidence="10" id="KW-1185">Reference proteome</keyword>
<keyword evidence="4" id="KW-0862">Zinc</keyword>
<evidence type="ECO:0000256" key="2">
    <source>
        <dbReference type="ARBA" id="ARBA00022723"/>
    </source>
</evidence>
<evidence type="ECO:0000313" key="9">
    <source>
        <dbReference type="EMBL" id="KAL0905462.1"/>
    </source>
</evidence>
<dbReference type="EMBL" id="JANQDX010000018">
    <property type="protein sequence ID" value="KAL0905462.1"/>
    <property type="molecule type" value="Genomic_DNA"/>
</dbReference>
<evidence type="ECO:0000256" key="6">
    <source>
        <dbReference type="PROSITE-ProRule" id="PRU00449"/>
    </source>
</evidence>
<evidence type="ECO:0000256" key="1">
    <source>
        <dbReference type="ARBA" id="ARBA00003732"/>
    </source>
</evidence>
<dbReference type="InterPro" id="IPR002653">
    <property type="entry name" value="Znf_A20"/>
</dbReference>
<feature type="domain" description="A20-type" evidence="7">
    <location>
        <begin position="30"/>
        <end position="64"/>
    </location>
</feature>
<protein>
    <recommendedName>
        <fullName evidence="11">Zinc finger A20 and AN1 domain-containing stress-associated protein 4</fullName>
    </recommendedName>
</protein>
<dbReference type="InterPro" id="IPR000058">
    <property type="entry name" value="Znf_AN1"/>
</dbReference>
<dbReference type="PROSITE" id="PS51036">
    <property type="entry name" value="ZF_A20"/>
    <property type="match status" value="1"/>
</dbReference>
<dbReference type="PROSITE" id="PS51039">
    <property type="entry name" value="ZF_AN1"/>
    <property type="match status" value="1"/>
</dbReference>
<organism evidence="9 10">
    <name type="scientific">Dendrobium thyrsiflorum</name>
    <name type="common">Pinecone-like raceme dendrobium</name>
    <name type="synonym">Orchid</name>
    <dbReference type="NCBI Taxonomy" id="117978"/>
    <lineage>
        <taxon>Eukaryota</taxon>
        <taxon>Viridiplantae</taxon>
        <taxon>Streptophyta</taxon>
        <taxon>Embryophyta</taxon>
        <taxon>Tracheophyta</taxon>
        <taxon>Spermatophyta</taxon>
        <taxon>Magnoliopsida</taxon>
        <taxon>Liliopsida</taxon>
        <taxon>Asparagales</taxon>
        <taxon>Orchidaceae</taxon>
        <taxon>Epidendroideae</taxon>
        <taxon>Malaxideae</taxon>
        <taxon>Dendrobiinae</taxon>
        <taxon>Dendrobium</taxon>
    </lineage>
</organism>
<proteinExistence type="predicted"/>
<gene>
    <name evidence="9" type="ORF">M5K25_023884</name>
</gene>
<dbReference type="PANTHER" id="PTHR10634">
    <property type="entry name" value="AN1-TYPE ZINC FINGER PROTEIN"/>
    <property type="match status" value="1"/>
</dbReference>
<dbReference type="SUPFAM" id="SSF118310">
    <property type="entry name" value="AN1-like Zinc finger"/>
    <property type="match status" value="1"/>
</dbReference>
<dbReference type="SMART" id="SM00259">
    <property type="entry name" value="ZnF_A20"/>
    <property type="match status" value="1"/>
</dbReference>
<evidence type="ECO:0000259" key="7">
    <source>
        <dbReference type="PROSITE" id="PS51036"/>
    </source>
</evidence>
<dbReference type="SUPFAM" id="SSF57716">
    <property type="entry name" value="Glucocorticoid receptor-like (DNA-binding domain)"/>
    <property type="match status" value="1"/>
</dbReference>